<evidence type="ECO:0000256" key="1">
    <source>
        <dbReference type="SAM" id="Phobius"/>
    </source>
</evidence>
<dbReference type="EC" id="2.3.-.-" evidence="3"/>
<feature type="transmembrane region" description="Helical" evidence="1">
    <location>
        <begin position="37"/>
        <end position="56"/>
    </location>
</feature>
<dbReference type="Pfam" id="PF01757">
    <property type="entry name" value="Acyl_transf_3"/>
    <property type="match status" value="1"/>
</dbReference>
<dbReference type="EMBL" id="JASHIF010000008">
    <property type="protein sequence ID" value="MDI9859402.1"/>
    <property type="molecule type" value="Genomic_DNA"/>
</dbReference>
<organism evidence="3 4">
    <name type="scientific">Flectobacillus roseus</name>
    <dbReference type="NCBI Taxonomy" id="502259"/>
    <lineage>
        <taxon>Bacteria</taxon>
        <taxon>Pseudomonadati</taxon>
        <taxon>Bacteroidota</taxon>
        <taxon>Cytophagia</taxon>
        <taxon>Cytophagales</taxon>
        <taxon>Flectobacillaceae</taxon>
        <taxon>Flectobacillus</taxon>
    </lineage>
</organism>
<proteinExistence type="predicted"/>
<sequence length="370" mass="43177">MTQTKNQHDYFGQLDGIRAIAVGLVLIDHWLAERNTLPLGSLGVAMFFVLSGFLIIRILMLGKEKDDAIGRSHWFTVKQFIVRRTIRIFPIYYLALFLLFIFDVPNIRATIGWSLLYSANFYIAIYHKWIGVIDHLWSLAVEEQFYLFFPYLILFLPRKYFTKLFAGMIALSLGLRLLFFFLHADWTAQYVLMPTCLDSFGLGGVMAYLFTYKRDSIFKQLDKNSYLFLSLALYIGYIVALKMDVHHGFTYVVLDRLFGSILSFFLILRAVSGYGGIMKFCLENPVTAYIGRISYGLYLYHNFVYNFYHTNYPTHPTVRILHKLQQFAPSITHRFAFELLVYATLTVLVATLSWFLVEKPVNNLKKYFNY</sequence>
<keyword evidence="1" id="KW-0812">Transmembrane</keyword>
<name>A0ABT6Y750_9BACT</name>
<evidence type="ECO:0000313" key="4">
    <source>
        <dbReference type="Proteomes" id="UP001236507"/>
    </source>
</evidence>
<feature type="transmembrane region" description="Helical" evidence="1">
    <location>
        <begin position="136"/>
        <end position="157"/>
    </location>
</feature>
<protein>
    <submittedName>
        <fullName evidence="3">Acyltransferase</fullName>
        <ecNumber evidence="3">2.3.-.-</ecNumber>
    </submittedName>
</protein>
<feature type="transmembrane region" description="Helical" evidence="1">
    <location>
        <begin position="91"/>
        <end position="116"/>
    </location>
</feature>
<accession>A0ABT6Y750</accession>
<keyword evidence="3" id="KW-0808">Transferase</keyword>
<feature type="transmembrane region" description="Helical" evidence="1">
    <location>
        <begin position="190"/>
        <end position="212"/>
    </location>
</feature>
<feature type="transmembrane region" description="Helical" evidence="1">
    <location>
        <begin position="224"/>
        <end position="243"/>
    </location>
</feature>
<keyword evidence="4" id="KW-1185">Reference proteome</keyword>
<dbReference type="InterPro" id="IPR050879">
    <property type="entry name" value="Acyltransferase_3"/>
</dbReference>
<keyword evidence="1" id="KW-1133">Transmembrane helix</keyword>
<feature type="transmembrane region" description="Helical" evidence="1">
    <location>
        <begin position="164"/>
        <end position="184"/>
    </location>
</feature>
<comment type="caution">
    <text evidence="3">The sequence shown here is derived from an EMBL/GenBank/DDBJ whole genome shotgun (WGS) entry which is preliminary data.</text>
</comment>
<evidence type="ECO:0000313" key="3">
    <source>
        <dbReference type="EMBL" id="MDI9859402.1"/>
    </source>
</evidence>
<feature type="transmembrane region" description="Helical" evidence="1">
    <location>
        <begin position="249"/>
        <end position="268"/>
    </location>
</feature>
<evidence type="ECO:0000259" key="2">
    <source>
        <dbReference type="Pfam" id="PF01757"/>
    </source>
</evidence>
<keyword evidence="1" id="KW-0472">Membrane</keyword>
<dbReference type="PANTHER" id="PTHR23028">
    <property type="entry name" value="ACETYLTRANSFERASE"/>
    <property type="match status" value="1"/>
</dbReference>
<dbReference type="RefSeq" id="WP_283344356.1">
    <property type="nucleotide sequence ID" value="NZ_JASHIF010000008.1"/>
</dbReference>
<keyword evidence="3" id="KW-0012">Acyltransferase</keyword>
<dbReference type="GO" id="GO:0016746">
    <property type="term" value="F:acyltransferase activity"/>
    <property type="evidence" value="ECO:0007669"/>
    <property type="project" value="UniProtKB-KW"/>
</dbReference>
<dbReference type="PANTHER" id="PTHR23028:SF53">
    <property type="entry name" value="ACYL_TRANSF_3 DOMAIN-CONTAINING PROTEIN"/>
    <property type="match status" value="1"/>
</dbReference>
<feature type="domain" description="Acyltransferase 3" evidence="2">
    <location>
        <begin position="13"/>
        <end position="356"/>
    </location>
</feature>
<dbReference type="Proteomes" id="UP001236507">
    <property type="component" value="Unassembled WGS sequence"/>
</dbReference>
<reference evidence="3 4" key="1">
    <citation type="submission" date="2023-05" db="EMBL/GenBank/DDBJ databases">
        <title>Novel species of genus Flectobacillus isolated from stream in China.</title>
        <authorList>
            <person name="Lu H."/>
        </authorList>
    </citation>
    <scope>NUCLEOTIDE SEQUENCE [LARGE SCALE GENOMIC DNA]</scope>
    <source>
        <strain evidence="3 4">KCTC 42575</strain>
    </source>
</reference>
<gene>
    <name evidence="3" type="ORF">QM524_09295</name>
</gene>
<feature type="transmembrane region" description="Helical" evidence="1">
    <location>
        <begin position="339"/>
        <end position="357"/>
    </location>
</feature>
<dbReference type="InterPro" id="IPR002656">
    <property type="entry name" value="Acyl_transf_3_dom"/>
</dbReference>